<keyword evidence="8" id="KW-1185">Reference proteome</keyword>
<gene>
    <name evidence="7" type="ORF">RW1_094_00670</name>
</gene>
<dbReference type="SUPFAM" id="SSF51905">
    <property type="entry name" value="FAD/NAD(P)-binding domain"/>
    <property type="match status" value="1"/>
</dbReference>
<dbReference type="GO" id="GO:0050660">
    <property type="term" value="F:flavin adenine dinucleotide binding"/>
    <property type="evidence" value="ECO:0007669"/>
    <property type="project" value="InterPro"/>
</dbReference>
<dbReference type="OrthoDB" id="9806452at2"/>
<name>X0QEP3_RHOWR</name>
<accession>X0QEP3</accession>
<dbReference type="InterPro" id="IPR036188">
    <property type="entry name" value="FAD/NAD-bd_sf"/>
</dbReference>
<reference evidence="7 8" key="1">
    <citation type="submission" date="2014-02" db="EMBL/GenBank/DDBJ databases">
        <title>Whole genome shotgun sequence of Rhodococcus wratislaviensis NBRC 100605.</title>
        <authorList>
            <person name="Hosoyama A."/>
            <person name="Tsuchikane K."/>
            <person name="Yoshida I."/>
            <person name="Ohji S."/>
            <person name="Ichikawa N."/>
            <person name="Yamazoe A."/>
            <person name="Fujita N."/>
        </authorList>
    </citation>
    <scope>NUCLEOTIDE SEQUENCE [LARGE SCALE GENOMIC DNA]</scope>
    <source>
        <strain evidence="7 8">NBRC 100605</strain>
    </source>
</reference>
<dbReference type="AlphaFoldDB" id="X0QEP3"/>
<evidence type="ECO:0000259" key="6">
    <source>
        <dbReference type="Pfam" id="PF01266"/>
    </source>
</evidence>
<evidence type="ECO:0000256" key="3">
    <source>
        <dbReference type="ARBA" id="ARBA00022827"/>
    </source>
</evidence>
<organism evidence="7 8">
    <name type="scientific">Rhodococcus wratislaviensis NBRC 100605</name>
    <dbReference type="NCBI Taxonomy" id="1219028"/>
    <lineage>
        <taxon>Bacteria</taxon>
        <taxon>Bacillati</taxon>
        <taxon>Actinomycetota</taxon>
        <taxon>Actinomycetes</taxon>
        <taxon>Mycobacteriales</taxon>
        <taxon>Nocardiaceae</taxon>
        <taxon>Rhodococcus</taxon>
    </lineage>
</organism>
<keyword evidence="4" id="KW-0560">Oxidoreductase</keyword>
<evidence type="ECO:0000313" key="7">
    <source>
        <dbReference type="EMBL" id="GAF50027.1"/>
    </source>
</evidence>
<dbReference type="SUPFAM" id="SSF54373">
    <property type="entry name" value="FAD-linked reductases, C-terminal domain"/>
    <property type="match status" value="1"/>
</dbReference>
<dbReference type="Proteomes" id="UP000019491">
    <property type="component" value="Unassembled WGS sequence"/>
</dbReference>
<dbReference type="InterPro" id="IPR006076">
    <property type="entry name" value="FAD-dep_OxRdtase"/>
</dbReference>
<dbReference type="Gene3D" id="3.50.50.60">
    <property type="entry name" value="FAD/NAD(P)-binding domain"/>
    <property type="match status" value="1"/>
</dbReference>
<dbReference type="Gene3D" id="3.30.9.10">
    <property type="entry name" value="D-Amino Acid Oxidase, subunit A, domain 2"/>
    <property type="match status" value="1"/>
</dbReference>
<dbReference type="PANTHER" id="PTHR10961">
    <property type="entry name" value="PEROXISOMAL SARCOSINE OXIDASE"/>
    <property type="match status" value="1"/>
</dbReference>
<evidence type="ECO:0000256" key="4">
    <source>
        <dbReference type="ARBA" id="ARBA00023002"/>
    </source>
</evidence>
<comment type="caution">
    <text evidence="7">The sequence shown here is derived from an EMBL/GenBank/DDBJ whole genome shotgun (WGS) entry which is preliminary data.</text>
</comment>
<evidence type="ECO:0000256" key="2">
    <source>
        <dbReference type="ARBA" id="ARBA00022630"/>
    </source>
</evidence>
<feature type="region of interest" description="Disordered" evidence="5">
    <location>
        <begin position="255"/>
        <end position="281"/>
    </location>
</feature>
<keyword evidence="2" id="KW-0285">Flavoprotein</keyword>
<comment type="cofactor">
    <cofactor evidence="1">
        <name>FAD</name>
        <dbReference type="ChEBI" id="CHEBI:57692"/>
    </cofactor>
</comment>
<dbReference type="RefSeq" id="WP_037242654.1">
    <property type="nucleotide sequence ID" value="NZ_BAWF01000094.1"/>
</dbReference>
<dbReference type="EMBL" id="BAWF01000094">
    <property type="protein sequence ID" value="GAF50027.1"/>
    <property type="molecule type" value="Genomic_DNA"/>
</dbReference>
<protein>
    <submittedName>
        <fullName evidence="7">Putative sarcosine oxidase</fullName>
    </submittedName>
</protein>
<dbReference type="InterPro" id="IPR045170">
    <property type="entry name" value="MTOX"/>
</dbReference>
<dbReference type="GO" id="GO:0008115">
    <property type="term" value="F:sarcosine oxidase activity"/>
    <property type="evidence" value="ECO:0007669"/>
    <property type="project" value="TreeGrafter"/>
</dbReference>
<evidence type="ECO:0000256" key="1">
    <source>
        <dbReference type="ARBA" id="ARBA00001974"/>
    </source>
</evidence>
<feature type="domain" description="FAD dependent oxidoreductase" evidence="6">
    <location>
        <begin position="4"/>
        <end position="349"/>
    </location>
</feature>
<proteinExistence type="predicted"/>
<sequence length="367" mass="39357">MHYDIAIVGGGLTGSLTARSLAARGRSVLLLEARPLGHTEGSSHGTSRIFRRAHPVPLYADMAARAQELWRKLEYDSGTALLTITGGLDYGVDRHPRELHEAVRANGVACELLTAAAAAERFPGMRFPTEVLFHADAGHIDPGATISAALTVAEKDGADIRIGTAVESIEQRLDHISISTSDGTFTARHLVLAAGPWIPAFLSRALPDIPTPQLTVTEQNVFHFTENEAPGHWPVLVCKHQSQFFGLPSGADGGPAPALKIGRHDPGTATTPASRPGVPDPHTRHLVRAFVADWFPGLDPMPVREDTCLYTRTRNEDFLLDRRGRVTIASPCSGQGAKFAPILGELISDITLGLADTPDRFALAAHL</sequence>
<dbReference type="Pfam" id="PF01266">
    <property type="entry name" value="DAO"/>
    <property type="match status" value="1"/>
</dbReference>
<evidence type="ECO:0000313" key="8">
    <source>
        <dbReference type="Proteomes" id="UP000019491"/>
    </source>
</evidence>
<keyword evidence="3" id="KW-0274">FAD</keyword>
<evidence type="ECO:0000256" key="5">
    <source>
        <dbReference type="SAM" id="MobiDB-lite"/>
    </source>
</evidence>
<dbReference type="PANTHER" id="PTHR10961:SF7">
    <property type="entry name" value="FAD DEPENDENT OXIDOREDUCTASE DOMAIN-CONTAINING PROTEIN"/>
    <property type="match status" value="1"/>
</dbReference>